<comment type="caution">
    <text evidence="2">The sequence shown here is derived from an EMBL/GenBank/DDBJ whole genome shotgun (WGS) entry which is preliminary data.</text>
</comment>
<dbReference type="EMBL" id="AVOT02021708">
    <property type="protein sequence ID" value="MBW0510682.1"/>
    <property type="molecule type" value="Genomic_DNA"/>
</dbReference>
<evidence type="ECO:0000313" key="2">
    <source>
        <dbReference type="EMBL" id="MBW0510682.1"/>
    </source>
</evidence>
<accession>A0A9Q3DYV9</accession>
<evidence type="ECO:0000313" key="3">
    <source>
        <dbReference type="Proteomes" id="UP000765509"/>
    </source>
</evidence>
<reference evidence="2" key="1">
    <citation type="submission" date="2021-03" db="EMBL/GenBank/DDBJ databases">
        <title>Draft genome sequence of rust myrtle Austropuccinia psidii MF-1, a brazilian biotype.</title>
        <authorList>
            <person name="Quecine M.C."/>
            <person name="Pachon D.M.R."/>
            <person name="Bonatelli M.L."/>
            <person name="Correr F.H."/>
            <person name="Franceschini L.M."/>
            <person name="Leite T.F."/>
            <person name="Margarido G.R.A."/>
            <person name="Almeida C.A."/>
            <person name="Ferrarezi J.A."/>
            <person name="Labate C.A."/>
        </authorList>
    </citation>
    <scope>NUCLEOTIDE SEQUENCE</scope>
    <source>
        <strain evidence="2">MF-1</strain>
    </source>
</reference>
<keyword evidence="3" id="KW-1185">Reference proteome</keyword>
<sequence>MGICWVLLHILSLIRLSLCVPLPSLKPFRNVMQVDDRTQANVLRKRWETENAESKFNVIVNWVQPGFKKSWKDYNLPEDSMLELGEYIARPQGKESDYLLTSESEQTWKALSTKYCANSGFRPAYSDMKDWFLIYFRPKEKSLNVIFDELEWSLRRASLDQGVWWDAKRLEYWKKATRHWKLPIQVGDALKFGDPNKELQFSEQEILAIRTKLLDLLRPDVFHQKETGRSQAGSFSSDGLLLEEFWFGEDKINPPLHKERIEKILGKLDPTSNLGKNALPDHLMKMWNSQEVELSWLLNGVDPDKARIWGIMLWLGGPAPENDGRALLKYDKLTEDEKIRFRELLKEGRSTQGGRDSVRSREQAQIIGKWYRQALGEEKFNQLTEGALKVSFKEMRSQLWTSMKKIIRPLDPSWWSKLWERSRTWWRRLWQGSKKASSSAKKSELHQI</sequence>
<proteinExistence type="predicted"/>
<dbReference type="Proteomes" id="UP000765509">
    <property type="component" value="Unassembled WGS sequence"/>
</dbReference>
<gene>
    <name evidence="2" type="ORF">O181_050397</name>
</gene>
<organism evidence="2 3">
    <name type="scientific">Austropuccinia psidii MF-1</name>
    <dbReference type="NCBI Taxonomy" id="1389203"/>
    <lineage>
        <taxon>Eukaryota</taxon>
        <taxon>Fungi</taxon>
        <taxon>Dikarya</taxon>
        <taxon>Basidiomycota</taxon>
        <taxon>Pucciniomycotina</taxon>
        <taxon>Pucciniomycetes</taxon>
        <taxon>Pucciniales</taxon>
        <taxon>Sphaerophragmiaceae</taxon>
        <taxon>Austropuccinia</taxon>
    </lineage>
</organism>
<protein>
    <submittedName>
        <fullName evidence="2">Uncharacterized protein</fullName>
    </submittedName>
</protein>
<dbReference type="AlphaFoldDB" id="A0A9Q3DYV9"/>
<evidence type="ECO:0000256" key="1">
    <source>
        <dbReference type="SAM" id="SignalP"/>
    </source>
</evidence>
<name>A0A9Q3DYV9_9BASI</name>
<feature type="chain" id="PRO_5040408511" evidence="1">
    <location>
        <begin position="20"/>
        <end position="448"/>
    </location>
</feature>
<feature type="signal peptide" evidence="1">
    <location>
        <begin position="1"/>
        <end position="19"/>
    </location>
</feature>
<keyword evidence="1" id="KW-0732">Signal</keyword>